<organism evidence="1 2">
    <name type="scientific">Planctomicrobium piriforme</name>
    <dbReference type="NCBI Taxonomy" id="1576369"/>
    <lineage>
        <taxon>Bacteria</taxon>
        <taxon>Pseudomonadati</taxon>
        <taxon>Planctomycetota</taxon>
        <taxon>Planctomycetia</taxon>
        <taxon>Planctomycetales</taxon>
        <taxon>Planctomycetaceae</taxon>
        <taxon>Planctomicrobium</taxon>
    </lineage>
</organism>
<accession>A0A1I3DGY5</accession>
<dbReference type="AlphaFoldDB" id="A0A1I3DGY5"/>
<gene>
    <name evidence="1" type="ORF">SAMN05421753_103228</name>
</gene>
<protein>
    <submittedName>
        <fullName evidence="1">Uncharacterized protein</fullName>
    </submittedName>
</protein>
<dbReference type="Proteomes" id="UP000199518">
    <property type="component" value="Unassembled WGS sequence"/>
</dbReference>
<dbReference type="EMBL" id="FOQD01000003">
    <property type="protein sequence ID" value="SFH85751.1"/>
    <property type="molecule type" value="Genomic_DNA"/>
</dbReference>
<evidence type="ECO:0000313" key="1">
    <source>
        <dbReference type="EMBL" id="SFH85751.1"/>
    </source>
</evidence>
<evidence type="ECO:0000313" key="2">
    <source>
        <dbReference type="Proteomes" id="UP000199518"/>
    </source>
</evidence>
<name>A0A1I3DGY5_9PLAN</name>
<proteinExistence type="predicted"/>
<reference evidence="2" key="1">
    <citation type="submission" date="2016-10" db="EMBL/GenBank/DDBJ databases">
        <authorList>
            <person name="Varghese N."/>
            <person name="Submissions S."/>
        </authorList>
    </citation>
    <scope>NUCLEOTIDE SEQUENCE [LARGE SCALE GENOMIC DNA]</scope>
    <source>
        <strain evidence="2">DSM 26348</strain>
    </source>
</reference>
<keyword evidence="2" id="KW-1185">Reference proteome</keyword>
<dbReference type="STRING" id="1576369.SAMN05421753_103228"/>
<dbReference type="RefSeq" id="WP_092048247.1">
    <property type="nucleotide sequence ID" value="NZ_FOQD01000003.1"/>
</dbReference>
<sequence>MLKTIGFWHYRSGDALTIELYPLTGGAILNTVGGDSLVEQDAVTTPGYYSAELELDQGRYRARIFRTSGLVYDGVVVVTETDVAVVQLATTNPVQVESLSNAALAQLTGGRSVTVTVPTLCERELSQPLIRGDSYLAAHNRALDFARSDFPDLGDDCVVTLTARHTGEPDVQFQVIGSVVTGTGTKVVRCEITSEQSRTFVPGKYEFDIEVLFPDGNAATFVGPGVWLRVLADLTDN</sequence>